<evidence type="ECO:0000313" key="3">
    <source>
        <dbReference type="Proteomes" id="UP000473525"/>
    </source>
</evidence>
<feature type="region of interest" description="Disordered" evidence="1">
    <location>
        <begin position="339"/>
        <end position="364"/>
    </location>
</feature>
<name>A0A6L6XRP3_9ACTN</name>
<dbReference type="Proteomes" id="UP000473525">
    <property type="component" value="Unassembled WGS sequence"/>
</dbReference>
<dbReference type="AlphaFoldDB" id="A0A6L6XRP3"/>
<proteinExistence type="predicted"/>
<dbReference type="RefSeq" id="WP_157342846.1">
    <property type="nucleotide sequence ID" value="NZ_WSEK01000004.1"/>
</dbReference>
<keyword evidence="3" id="KW-1185">Reference proteome</keyword>
<protein>
    <recommendedName>
        <fullName evidence="4">Sulfotransferase family protein</fullName>
    </recommendedName>
</protein>
<comment type="caution">
    <text evidence="2">The sequence shown here is derived from an EMBL/GenBank/DDBJ whole genome shotgun (WGS) entry which is preliminary data.</text>
</comment>
<reference evidence="2 3" key="1">
    <citation type="submission" date="2019-12" db="EMBL/GenBank/DDBJ databases">
        <authorList>
            <person name="Huq M.A."/>
        </authorList>
    </citation>
    <scope>NUCLEOTIDE SEQUENCE [LARGE SCALE GENOMIC DNA]</scope>
    <source>
        <strain evidence="2 3">MAH-18</strain>
    </source>
</reference>
<sequence>MSRKVYLHIGAPKTGTTYVQDRLSLNAKSLARHDVHLPSAPLVDPALFHFRAALDLLDQDWGGPAGHAEGGWPALVRKTRRRSGTVVVSHEILAPAQPHQVARAMRDLAGAEIHVVYSVRDLARQVPAAWQESIKQGRSWTYASYLNRMERGKVWFSRAFDLPRVLGTWGAGLPPERVHVVTVPQAGDQSRHGDPLWLRMCEALGIDPAWAPLDSDRSNRSLGAAEVQVIRKLNRRMDRAARREATYDELIRQMLAQGELLKNESATVRLPPDRFDWAAERAERWIEWIEGSGVHVVGDVEDLRPVPPADDDAYVDPDRVSGKRQLNAALDALAAMTHEAARRQDPDKALAGRVRAGAERLRDR</sequence>
<evidence type="ECO:0000313" key="2">
    <source>
        <dbReference type="EMBL" id="MVQ50014.1"/>
    </source>
</evidence>
<dbReference type="Gene3D" id="3.40.50.300">
    <property type="entry name" value="P-loop containing nucleotide triphosphate hydrolases"/>
    <property type="match status" value="1"/>
</dbReference>
<evidence type="ECO:0008006" key="4">
    <source>
        <dbReference type="Google" id="ProtNLM"/>
    </source>
</evidence>
<accession>A0A6L6XRP3</accession>
<organism evidence="2 3">
    <name type="scientific">Nocardioides agri</name>
    <dbReference type="NCBI Taxonomy" id="2682843"/>
    <lineage>
        <taxon>Bacteria</taxon>
        <taxon>Bacillati</taxon>
        <taxon>Actinomycetota</taxon>
        <taxon>Actinomycetes</taxon>
        <taxon>Propionibacteriales</taxon>
        <taxon>Nocardioidaceae</taxon>
        <taxon>Nocardioides</taxon>
    </lineage>
</organism>
<dbReference type="EMBL" id="WSEK01000004">
    <property type="protein sequence ID" value="MVQ50014.1"/>
    <property type="molecule type" value="Genomic_DNA"/>
</dbReference>
<dbReference type="SUPFAM" id="SSF52540">
    <property type="entry name" value="P-loop containing nucleoside triphosphate hydrolases"/>
    <property type="match status" value="1"/>
</dbReference>
<dbReference type="InterPro" id="IPR027417">
    <property type="entry name" value="P-loop_NTPase"/>
</dbReference>
<gene>
    <name evidence="2" type="ORF">GON03_12540</name>
</gene>
<evidence type="ECO:0000256" key="1">
    <source>
        <dbReference type="SAM" id="MobiDB-lite"/>
    </source>
</evidence>